<gene>
    <name evidence="1" type="ORF">BH720_020400</name>
</gene>
<sequence length="230" mass="24438">MLNFIVATVIGMLGGAIIGNQLVFSIGFLVLIQRGFYFKDDIFNYALIPGLLFGIPVGSLLGIVTSLCLFQRGVQLKQVIIQFSMVILLSFSLAVYLEGRIRPPLVKAAAVNHLVQIQAAISNQVNLNVRDINGATALMVASEAGNFEIVKVLVQAGADINAEDVNGQTALMLAIDGTGFNGHPEIANVLIQAGVDVNAKNIKGWTALMSAASVGDSSTLTHLIQAEVRY</sequence>
<dbReference type="Proteomes" id="UP000095472">
    <property type="component" value="Chromosome"/>
</dbReference>
<proteinExistence type="predicted"/>
<organism evidence="1 2">
    <name type="scientific">Desertifilum tharense IPPAS B-1220</name>
    <dbReference type="NCBI Taxonomy" id="1781255"/>
    <lineage>
        <taxon>Bacteria</taxon>
        <taxon>Bacillati</taxon>
        <taxon>Cyanobacteriota</taxon>
        <taxon>Cyanophyceae</taxon>
        <taxon>Desertifilales</taxon>
        <taxon>Desertifilaceae</taxon>
        <taxon>Desertifilum</taxon>
    </lineage>
</organism>
<reference evidence="1 2" key="1">
    <citation type="journal article" date="2016" name="Genome Announc.">
        <title>Draft Genome Sequence of the Thermotolerant Cyanobacterium Desertifilum sp. IPPAS B-1220.</title>
        <authorList>
            <person name="Mironov K.S."/>
            <person name="Sinetova M.A."/>
            <person name="Bolatkhan K."/>
            <person name="Zayadan B.K."/>
            <person name="Ustinova V.V."/>
            <person name="Kupriyanova E.V."/>
            <person name="Skrypnik A.N."/>
            <person name="Gogoleva N.E."/>
            <person name="Gogolev Y.V."/>
            <person name="Los D.A."/>
        </authorList>
    </citation>
    <scope>NUCLEOTIDE SEQUENCE [LARGE SCALE GENOMIC DNA]</scope>
    <source>
        <strain evidence="1 2">IPPAS B-1220</strain>
    </source>
</reference>
<evidence type="ECO:0000313" key="1">
    <source>
        <dbReference type="EMBL" id="XPM62194.1"/>
    </source>
</evidence>
<protein>
    <submittedName>
        <fullName evidence="1">Ankyrin repeat domain-containing protein</fullName>
    </submittedName>
</protein>
<dbReference type="EMBL" id="CP182909">
    <property type="protein sequence ID" value="XPM62194.1"/>
    <property type="molecule type" value="Genomic_DNA"/>
</dbReference>
<name>A0ACD5GNG4_9CYAN</name>
<keyword evidence="2" id="KW-1185">Reference proteome</keyword>
<evidence type="ECO:0000313" key="2">
    <source>
        <dbReference type="Proteomes" id="UP000095472"/>
    </source>
</evidence>
<accession>A0ACD5GNG4</accession>